<keyword evidence="2" id="KW-1185">Reference proteome</keyword>
<evidence type="ECO:0000313" key="1">
    <source>
        <dbReference type="EMBL" id="RMI29343.1"/>
    </source>
</evidence>
<dbReference type="Proteomes" id="UP000279275">
    <property type="component" value="Unassembled WGS sequence"/>
</dbReference>
<accession>A0A3M2KYJ1</accession>
<reference evidence="1 2" key="1">
    <citation type="submission" date="2018-10" db="EMBL/GenBank/DDBJ databases">
        <title>Isolation from cow dung.</title>
        <authorList>
            <person name="Ling L."/>
        </authorList>
    </citation>
    <scope>NUCLEOTIDE SEQUENCE [LARGE SCALE GENOMIC DNA]</scope>
    <source>
        <strain evidence="1 2">NEAU-LL90</strain>
    </source>
</reference>
<dbReference type="RefSeq" id="WP_122190904.1">
    <property type="nucleotide sequence ID" value="NZ_RFFH01000015.1"/>
</dbReference>
<organism evidence="1 2">
    <name type="scientific">Nocardia stercoris</name>
    <dbReference type="NCBI Taxonomy" id="2483361"/>
    <lineage>
        <taxon>Bacteria</taxon>
        <taxon>Bacillati</taxon>
        <taxon>Actinomycetota</taxon>
        <taxon>Actinomycetes</taxon>
        <taxon>Mycobacteriales</taxon>
        <taxon>Nocardiaceae</taxon>
        <taxon>Nocardia</taxon>
    </lineage>
</organism>
<name>A0A3M2KYJ1_9NOCA</name>
<gene>
    <name evidence="1" type="ORF">EBN03_26840</name>
</gene>
<proteinExistence type="predicted"/>
<evidence type="ECO:0000313" key="2">
    <source>
        <dbReference type="Proteomes" id="UP000279275"/>
    </source>
</evidence>
<dbReference type="AlphaFoldDB" id="A0A3M2KYJ1"/>
<sequence length="65" mass="6724">MAAVLLALIALAVAGAGGYLLLRRPAGPWVRPPLYGAPDGPDRDRSRQLAELAAVAAHAERAVLP</sequence>
<comment type="caution">
    <text evidence="1">The sequence shown here is derived from an EMBL/GenBank/DDBJ whole genome shotgun (WGS) entry which is preliminary data.</text>
</comment>
<protein>
    <submittedName>
        <fullName evidence="1">Uncharacterized protein</fullName>
    </submittedName>
</protein>
<dbReference type="EMBL" id="RFFH01000015">
    <property type="protein sequence ID" value="RMI29343.1"/>
    <property type="molecule type" value="Genomic_DNA"/>
</dbReference>